<comment type="caution">
    <text evidence="8">The sequence shown here is derived from an EMBL/GenBank/DDBJ whole genome shotgun (WGS) entry which is preliminary data.</text>
</comment>
<comment type="similarity">
    <text evidence="1">Belongs to the sigma-70 factor family. ECF subfamily.</text>
</comment>
<sequence>MDTAEFKQRMMPYARQMYTVAFSILKESSDAEDAVQDVFLRMWEKRSGVGSIANLKAYLLSAVRNRSFDMIEKRRSGGDDGAIELSDEGKDAGQMERKDAVSKIIGLISALPEPQRTVISMHDIEGMEYDEISRLTGMNEGALRTALSRARRRIREIFKG</sequence>
<dbReference type="InterPro" id="IPR036388">
    <property type="entry name" value="WH-like_DNA-bd_sf"/>
</dbReference>
<evidence type="ECO:0000256" key="3">
    <source>
        <dbReference type="ARBA" id="ARBA00023082"/>
    </source>
</evidence>
<proteinExistence type="inferred from homology"/>
<dbReference type="SUPFAM" id="SSF88946">
    <property type="entry name" value="Sigma2 domain of RNA polymerase sigma factors"/>
    <property type="match status" value="1"/>
</dbReference>
<keyword evidence="5" id="KW-0804">Transcription</keyword>
<name>A0A9D9I529_9BACT</name>
<dbReference type="EMBL" id="JADIME010000077">
    <property type="protein sequence ID" value="MBO8465807.1"/>
    <property type="molecule type" value="Genomic_DNA"/>
</dbReference>
<dbReference type="SUPFAM" id="SSF88659">
    <property type="entry name" value="Sigma3 and sigma4 domains of RNA polymerase sigma factors"/>
    <property type="match status" value="1"/>
</dbReference>
<dbReference type="NCBIfam" id="TIGR02937">
    <property type="entry name" value="sigma70-ECF"/>
    <property type="match status" value="1"/>
</dbReference>
<dbReference type="InterPro" id="IPR007627">
    <property type="entry name" value="RNA_pol_sigma70_r2"/>
</dbReference>
<organism evidence="8 9">
    <name type="scientific">Candidatus Merdivivens pullistercoris</name>
    <dbReference type="NCBI Taxonomy" id="2840873"/>
    <lineage>
        <taxon>Bacteria</taxon>
        <taxon>Pseudomonadati</taxon>
        <taxon>Bacteroidota</taxon>
        <taxon>Bacteroidia</taxon>
        <taxon>Bacteroidales</taxon>
        <taxon>Muribaculaceae</taxon>
        <taxon>Muribaculaceae incertae sedis</taxon>
        <taxon>Candidatus Merdivivens</taxon>
    </lineage>
</organism>
<dbReference type="Proteomes" id="UP000823597">
    <property type="component" value="Unassembled WGS sequence"/>
</dbReference>
<accession>A0A9D9I529</accession>
<dbReference type="GO" id="GO:0016987">
    <property type="term" value="F:sigma factor activity"/>
    <property type="evidence" value="ECO:0007669"/>
    <property type="project" value="UniProtKB-KW"/>
</dbReference>
<keyword evidence="2" id="KW-0805">Transcription regulation</keyword>
<keyword evidence="3" id="KW-0731">Sigma factor</keyword>
<dbReference type="AlphaFoldDB" id="A0A9D9I529"/>
<dbReference type="Pfam" id="PF08281">
    <property type="entry name" value="Sigma70_r4_2"/>
    <property type="match status" value="1"/>
</dbReference>
<dbReference type="InterPro" id="IPR013324">
    <property type="entry name" value="RNA_pol_sigma_r3/r4-like"/>
</dbReference>
<dbReference type="InterPro" id="IPR013325">
    <property type="entry name" value="RNA_pol_sigma_r2"/>
</dbReference>
<evidence type="ECO:0000256" key="2">
    <source>
        <dbReference type="ARBA" id="ARBA00023015"/>
    </source>
</evidence>
<dbReference type="InterPro" id="IPR013249">
    <property type="entry name" value="RNA_pol_sigma70_r4_t2"/>
</dbReference>
<gene>
    <name evidence="8" type="ORF">IAB93_07420</name>
</gene>
<evidence type="ECO:0000313" key="9">
    <source>
        <dbReference type="Proteomes" id="UP000823597"/>
    </source>
</evidence>
<dbReference type="InterPro" id="IPR039425">
    <property type="entry name" value="RNA_pol_sigma-70-like"/>
</dbReference>
<dbReference type="CDD" id="cd06171">
    <property type="entry name" value="Sigma70_r4"/>
    <property type="match status" value="1"/>
</dbReference>
<reference evidence="8" key="1">
    <citation type="submission" date="2020-10" db="EMBL/GenBank/DDBJ databases">
        <authorList>
            <person name="Gilroy R."/>
        </authorList>
    </citation>
    <scope>NUCLEOTIDE SEQUENCE</scope>
    <source>
        <strain evidence="8">10037</strain>
    </source>
</reference>
<evidence type="ECO:0000256" key="1">
    <source>
        <dbReference type="ARBA" id="ARBA00010641"/>
    </source>
</evidence>
<evidence type="ECO:0000313" key="8">
    <source>
        <dbReference type="EMBL" id="MBO8465807.1"/>
    </source>
</evidence>
<feature type="domain" description="RNA polymerase sigma factor 70 region 4 type 2" evidence="7">
    <location>
        <begin position="104"/>
        <end position="154"/>
    </location>
</feature>
<evidence type="ECO:0000259" key="6">
    <source>
        <dbReference type="Pfam" id="PF04542"/>
    </source>
</evidence>
<evidence type="ECO:0000259" key="7">
    <source>
        <dbReference type="Pfam" id="PF08281"/>
    </source>
</evidence>
<evidence type="ECO:0000256" key="5">
    <source>
        <dbReference type="ARBA" id="ARBA00023163"/>
    </source>
</evidence>
<dbReference type="GO" id="GO:0003677">
    <property type="term" value="F:DNA binding"/>
    <property type="evidence" value="ECO:0007669"/>
    <property type="project" value="UniProtKB-KW"/>
</dbReference>
<evidence type="ECO:0000256" key="4">
    <source>
        <dbReference type="ARBA" id="ARBA00023125"/>
    </source>
</evidence>
<dbReference type="PANTHER" id="PTHR43133">
    <property type="entry name" value="RNA POLYMERASE ECF-TYPE SIGMA FACTO"/>
    <property type="match status" value="1"/>
</dbReference>
<feature type="domain" description="RNA polymerase sigma-70 region 2" evidence="6">
    <location>
        <begin position="12"/>
        <end position="75"/>
    </location>
</feature>
<dbReference type="GO" id="GO:0006352">
    <property type="term" value="P:DNA-templated transcription initiation"/>
    <property type="evidence" value="ECO:0007669"/>
    <property type="project" value="InterPro"/>
</dbReference>
<keyword evidence="4" id="KW-0238">DNA-binding</keyword>
<protein>
    <submittedName>
        <fullName evidence="8">RNA polymerase sigma factor</fullName>
    </submittedName>
</protein>
<dbReference type="Pfam" id="PF04542">
    <property type="entry name" value="Sigma70_r2"/>
    <property type="match status" value="1"/>
</dbReference>
<dbReference type="InterPro" id="IPR014284">
    <property type="entry name" value="RNA_pol_sigma-70_dom"/>
</dbReference>
<dbReference type="Gene3D" id="1.10.10.10">
    <property type="entry name" value="Winged helix-like DNA-binding domain superfamily/Winged helix DNA-binding domain"/>
    <property type="match status" value="1"/>
</dbReference>
<dbReference type="Gene3D" id="1.10.1740.10">
    <property type="match status" value="1"/>
</dbReference>
<dbReference type="PANTHER" id="PTHR43133:SF8">
    <property type="entry name" value="RNA POLYMERASE SIGMA FACTOR HI_1459-RELATED"/>
    <property type="match status" value="1"/>
</dbReference>
<reference evidence="8" key="2">
    <citation type="journal article" date="2021" name="PeerJ">
        <title>Extensive microbial diversity within the chicken gut microbiome revealed by metagenomics and culture.</title>
        <authorList>
            <person name="Gilroy R."/>
            <person name="Ravi A."/>
            <person name="Getino M."/>
            <person name="Pursley I."/>
            <person name="Horton D.L."/>
            <person name="Alikhan N.F."/>
            <person name="Baker D."/>
            <person name="Gharbi K."/>
            <person name="Hall N."/>
            <person name="Watson M."/>
            <person name="Adriaenssens E.M."/>
            <person name="Foster-Nyarko E."/>
            <person name="Jarju S."/>
            <person name="Secka A."/>
            <person name="Antonio M."/>
            <person name="Oren A."/>
            <person name="Chaudhuri R.R."/>
            <person name="La Ragione R."/>
            <person name="Hildebrand F."/>
            <person name="Pallen M.J."/>
        </authorList>
    </citation>
    <scope>NUCLEOTIDE SEQUENCE</scope>
    <source>
        <strain evidence="8">10037</strain>
    </source>
</reference>